<dbReference type="RefSeq" id="WP_163386916.1">
    <property type="nucleotide sequence ID" value="NZ_JAUFQS010000002.1"/>
</dbReference>
<dbReference type="InterPro" id="IPR039650">
    <property type="entry name" value="HdrA-like"/>
</dbReference>
<proteinExistence type="predicted"/>
<dbReference type="EMBL" id="JAUFQS010000002">
    <property type="protein sequence ID" value="MDN3686366.1"/>
    <property type="molecule type" value="Genomic_DNA"/>
</dbReference>
<keyword evidence="1" id="KW-0004">4Fe-4S</keyword>
<accession>A0ABT8C0Z2</accession>
<keyword evidence="4" id="KW-0408">Iron</keyword>
<keyword evidence="7" id="KW-1185">Reference proteome</keyword>
<evidence type="ECO:0000313" key="7">
    <source>
        <dbReference type="Proteomes" id="UP001236663"/>
    </source>
</evidence>
<organism evidence="6 7">
    <name type="scientific">Cyclobacterium jeungdonense</name>
    <dbReference type="NCBI Taxonomy" id="708087"/>
    <lineage>
        <taxon>Bacteria</taxon>
        <taxon>Pseudomonadati</taxon>
        <taxon>Bacteroidota</taxon>
        <taxon>Cytophagia</taxon>
        <taxon>Cytophagales</taxon>
        <taxon>Cyclobacteriaceae</taxon>
        <taxon>Cyclobacterium</taxon>
    </lineage>
</organism>
<sequence>MLVEAPFSGNRSLTSQSLSADLLVVGGGMAGICAAITAARQGLEVVLVQDRPVLGGNASSEIRLWILGATSSMGNNNRWAREGGIIDEILLENQYRNPEGNALILDTVLLEKVTSETNITLLLNTAVHGCEKDGDNRIDAALAFCSQNSTAYRLEARFFVDASGDGILGYLSGAAFRIGAESREEFDEAFAPEKAYGELLGHSLYFHSKDTGKPVQFFPPAFANTDLASLPRFHTFNLYDRGCRLWWVEYGGRLDTIHATETIKWELWRIIYGIWHHIKNSGEYPEMETHTLEWVGMIPGKRESRRFEGDYMLSQRDVVEQRAHEDMISYGGWALDLHPADGIYGELPGCTQWHAKGVYGIPYRCLYSRNIENLLLAGRIISASHVAFGSSRVMATCAHNAQAVGMAAALCLEQGLLPRDLITSSYFDKLQQRLMGMGHYLPGIHFRDTDNLAKTANLSVSSTFSLWQLPADAGWKALDSSMAQMLPLEKGKVPVFTFEVKAKKASSLVLRLLHSSLPGNFTPDRQLAEKEFSVSKGVQELTVDFGQLLDASAYYFIAFEANPLVQVGISQLRLTGLLTVFNRVNLDVAKGSRQEPPEGLGVDAFDFWLPERRPGGQNLAISCDPAVNLYSAENLLNGIFRPKNRTNAWVTSLADREPTVSLCWPEYKNIRKVRLWFDTDFDHPLESTLRGHEERVMPFCVREFRLFDEMGALLYKEENNHQSRYEIMFASPIRIKKLVLQLKHPGKKIPAGLFGIGVYES</sequence>
<dbReference type="Gene3D" id="3.50.50.60">
    <property type="entry name" value="FAD/NAD(P)-binding domain"/>
    <property type="match status" value="1"/>
</dbReference>
<dbReference type="SUPFAM" id="SSF51905">
    <property type="entry name" value="FAD/NAD(P)-binding domain"/>
    <property type="match status" value="1"/>
</dbReference>
<dbReference type="Pfam" id="PF12831">
    <property type="entry name" value="FAD_oxidored"/>
    <property type="match status" value="1"/>
</dbReference>
<keyword evidence="3" id="KW-0560">Oxidoreductase</keyword>
<keyword evidence="2" id="KW-0479">Metal-binding</keyword>
<comment type="caution">
    <text evidence="6">The sequence shown here is derived from an EMBL/GenBank/DDBJ whole genome shotgun (WGS) entry which is preliminary data.</text>
</comment>
<gene>
    <name evidence="6" type="ORF">QWZ15_00880</name>
</gene>
<dbReference type="InterPro" id="IPR036188">
    <property type="entry name" value="FAD/NAD-bd_sf"/>
</dbReference>
<evidence type="ECO:0000256" key="4">
    <source>
        <dbReference type="ARBA" id="ARBA00023004"/>
    </source>
</evidence>
<keyword evidence="5" id="KW-0411">Iron-sulfur</keyword>
<dbReference type="PANTHER" id="PTHR43498:SF1">
    <property type="entry name" value="COB--COM HETERODISULFIDE REDUCTASE IRON-SULFUR SUBUNIT A"/>
    <property type="match status" value="1"/>
</dbReference>
<evidence type="ECO:0000313" key="6">
    <source>
        <dbReference type="EMBL" id="MDN3686366.1"/>
    </source>
</evidence>
<evidence type="ECO:0000256" key="2">
    <source>
        <dbReference type="ARBA" id="ARBA00022723"/>
    </source>
</evidence>
<name>A0ABT8C0Z2_9BACT</name>
<dbReference type="Proteomes" id="UP001236663">
    <property type="component" value="Unassembled WGS sequence"/>
</dbReference>
<evidence type="ECO:0000256" key="5">
    <source>
        <dbReference type="ARBA" id="ARBA00023014"/>
    </source>
</evidence>
<reference evidence="7" key="1">
    <citation type="journal article" date="2019" name="Int. J. Syst. Evol. Microbiol.">
        <title>The Global Catalogue of Microorganisms (GCM) 10K type strain sequencing project: providing services to taxonomists for standard genome sequencing and annotation.</title>
        <authorList>
            <consortium name="The Broad Institute Genomics Platform"/>
            <consortium name="The Broad Institute Genome Sequencing Center for Infectious Disease"/>
            <person name="Wu L."/>
            <person name="Ma J."/>
        </authorList>
    </citation>
    <scope>NUCLEOTIDE SEQUENCE [LARGE SCALE GENOMIC DNA]</scope>
    <source>
        <strain evidence="7">CECT 7706</strain>
    </source>
</reference>
<dbReference type="PANTHER" id="PTHR43498">
    <property type="entry name" value="FERREDOXIN:COB-COM HETERODISULFIDE REDUCTASE SUBUNIT A"/>
    <property type="match status" value="1"/>
</dbReference>
<evidence type="ECO:0000256" key="1">
    <source>
        <dbReference type="ARBA" id="ARBA00022485"/>
    </source>
</evidence>
<evidence type="ECO:0000256" key="3">
    <source>
        <dbReference type="ARBA" id="ARBA00023002"/>
    </source>
</evidence>
<protein>
    <submittedName>
        <fullName evidence="6">FAD-dependent oxidoreductase</fullName>
    </submittedName>
</protein>